<feature type="chain" id="PRO_5019793352" evidence="1">
    <location>
        <begin position="26"/>
        <end position="253"/>
    </location>
</feature>
<dbReference type="CDD" id="cd00118">
    <property type="entry name" value="LysM"/>
    <property type="match status" value="1"/>
</dbReference>
<sequence>MTVSLSVSRKNLRGYLAVSAMIALAACSSSSVIHRPDMIQPISNRAQFDDAVALLVDGDVKAARKMLSMMAKRDPSDQQTAALIASLDADPVAALGTKSFAYRVQPGDHMTSLAQRFLGDRLKFYLLARYNSIDVPKKIVTGQTLRIPGTAPPVVAAPPPRPIVNVPVHPPVAPPVEAKPVPKPPVTAPLATPLTLHRAAQLRGAGLAALNAGKVDRAVTLLRQAAALDHDSPAIRTDLARALRIQATVAARR</sequence>
<proteinExistence type="predicted"/>
<dbReference type="SUPFAM" id="SSF54106">
    <property type="entry name" value="LysM domain"/>
    <property type="match status" value="1"/>
</dbReference>
<dbReference type="Gene3D" id="3.10.350.10">
    <property type="entry name" value="LysM domain"/>
    <property type="match status" value="1"/>
</dbReference>
<evidence type="ECO:0000313" key="3">
    <source>
        <dbReference type="EMBL" id="AYJ85939.1"/>
    </source>
</evidence>
<protein>
    <submittedName>
        <fullName evidence="3">LysM domain-containing protein</fullName>
    </submittedName>
</protein>
<evidence type="ECO:0000256" key="1">
    <source>
        <dbReference type="SAM" id="SignalP"/>
    </source>
</evidence>
<dbReference type="KEGG" id="spha:D3Y57_08075"/>
<dbReference type="Pfam" id="PF01476">
    <property type="entry name" value="LysM"/>
    <property type="match status" value="1"/>
</dbReference>
<accession>A0A494T9A3</accession>
<dbReference type="EMBL" id="CP032829">
    <property type="protein sequence ID" value="AYJ85939.1"/>
    <property type="molecule type" value="Genomic_DNA"/>
</dbReference>
<evidence type="ECO:0000259" key="2">
    <source>
        <dbReference type="PROSITE" id="PS51782"/>
    </source>
</evidence>
<dbReference type="PROSITE" id="PS51782">
    <property type="entry name" value="LYSM"/>
    <property type="match status" value="1"/>
</dbReference>
<dbReference type="AlphaFoldDB" id="A0A494T9A3"/>
<keyword evidence="4" id="KW-1185">Reference proteome</keyword>
<dbReference type="InterPro" id="IPR018392">
    <property type="entry name" value="LysM"/>
</dbReference>
<organism evidence="3 4">
    <name type="scientific">Sphingomonas paeninsulae</name>
    <dbReference type="NCBI Taxonomy" id="2319844"/>
    <lineage>
        <taxon>Bacteria</taxon>
        <taxon>Pseudomonadati</taxon>
        <taxon>Pseudomonadota</taxon>
        <taxon>Alphaproteobacteria</taxon>
        <taxon>Sphingomonadales</taxon>
        <taxon>Sphingomonadaceae</taxon>
        <taxon>Sphingomonas</taxon>
    </lineage>
</organism>
<name>A0A494T9A3_SPHPE</name>
<dbReference type="InterPro" id="IPR011990">
    <property type="entry name" value="TPR-like_helical_dom_sf"/>
</dbReference>
<reference evidence="3 4" key="1">
    <citation type="submission" date="2018-09" db="EMBL/GenBank/DDBJ databases">
        <title>Sphingomonas peninsula sp. nov., isolated from fildes peninsula, Antarctic soil.</title>
        <authorList>
            <person name="Yingchao G."/>
        </authorList>
    </citation>
    <scope>NUCLEOTIDE SEQUENCE [LARGE SCALE GENOMIC DNA]</scope>
    <source>
        <strain evidence="3 4">YZ-8</strain>
    </source>
</reference>
<dbReference type="OrthoDB" id="7473956at2"/>
<feature type="signal peptide" evidence="1">
    <location>
        <begin position="1"/>
        <end position="25"/>
    </location>
</feature>
<dbReference type="InterPro" id="IPR036779">
    <property type="entry name" value="LysM_dom_sf"/>
</dbReference>
<dbReference type="RefSeq" id="WP_121152564.1">
    <property type="nucleotide sequence ID" value="NZ_CP032829.1"/>
</dbReference>
<dbReference type="SUPFAM" id="SSF48452">
    <property type="entry name" value="TPR-like"/>
    <property type="match status" value="1"/>
</dbReference>
<gene>
    <name evidence="3" type="ORF">D3Y57_08075</name>
</gene>
<keyword evidence="1" id="KW-0732">Signal</keyword>
<feature type="domain" description="LysM" evidence="2">
    <location>
        <begin position="100"/>
        <end position="147"/>
    </location>
</feature>
<dbReference type="Proteomes" id="UP000276254">
    <property type="component" value="Chromosome"/>
</dbReference>
<evidence type="ECO:0000313" key="4">
    <source>
        <dbReference type="Proteomes" id="UP000276254"/>
    </source>
</evidence>